<sequence>MTPLKILCLKRDFLVIPLPKYSEHKYCTILVGQDLIQFYWSLEKSAIHFLPVIPASPSVNTILKKSIELADRLVLVFDPAIYSKAQQIRWKDENISKRTVIRLGEFHKR</sequence>
<evidence type="ECO:0000313" key="1">
    <source>
        <dbReference type="EMBL" id="KAK6178290.1"/>
    </source>
</evidence>
<name>A0AAN8PWJ0_PATCE</name>
<accession>A0AAN8PWJ0</accession>
<dbReference type="Proteomes" id="UP001347796">
    <property type="component" value="Unassembled WGS sequence"/>
</dbReference>
<proteinExistence type="predicted"/>
<dbReference type="AlphaFoldDB" id="A0AAN8PWJ0"/>
<protein>
    <submittedName>
        <fullName evidence="1">Uncharacterized protein</fullName>
    </submittedName>
</protein>
<gene>
    <name evidence="1" type="ORF">SNE40_013093</name>
</gene>
<evidence type="ECO:0000313" key="2">
    <source>
        <dbReference type="Proteomes" id="UP001347796"/>
    </source>
</evidence>
<comment type="caution">
    <text evidence="1">The sequence shown here is derived from an EMBL/GenBank/DDBJ whole genome shotgun (WGS) entry which is preliminary data.</text>
</comment>
<dbReference type="EMBL" id="JAZGQO010000009">
    <property type="protein sequence ID" value="KAK6178290.1"/>
    <property type="molecule type" value="Genomic_DNA"/>
</dbReference>
<keyword evidence="2" id="KW-1185">Reference proteome</keyword>
<reference evidence="1 2" key="1">
    <citation type="submission" date="2024-01" db="EMBL/GenBank/DDBJ databases">
        <title>The genome of the rayed Mediterranean limpet Patella caerulea (Linnaeus, 1758).</title>
        <authorList>
            <person name="Anh-Thu Weber A."/>
            <person name="Halstead-Nussloch G."/>
        </authorList>
    </citation>
    <scope>NUCLEOTIDE SEQUENCE [LARGE SCALE GENOMIC DNA]</scope>
    <source>
        <strain evidence="1">AATW-2023a</strain>
        <tissue evidence="1">Whole specimen</tissue>
    </source>
</reference>
<organism evidence="1 2">
    <name type="scientific">Patella caerulea</name>
    <name type="common">Rayed Mediterranean limpet</name>
    <dbReference type="NCBI Taxonomy" id="87958"/>
    <lineage>
        <taxon>Eukaryota</taxon>
        <taxon>Metazoa</taxon>
        <taxon>Spiralia</taxon>
        <taxon>Lophotrochozoa</taxon>
        <taxon>Mollusca</taxon>
        <taxon>Gastropoda</taxon>
        <taxon>Patellogastropoda</taxon>
        <taxon>Patelloidea</taxon>
        <taxon>Patellidae</taxon>
        <taxon>Patella</taxon>
    </lineage>
</organism>